<reference evidence="1 2" key="1">
    <citation type="journal article" date="2015" name="Genome Announc.">
        <title>Expanding the biotechnology potential of lactobacilli through comparative genomics of 213 strains and associated genera.</title>
        <authorList>
            <person name="Sun Z."/>
            <person name="Harris H.M."/>
            <person name="McCann A."/>
            <person name="Guo C."/>
            <person name="Argimon S."/>
            <person name="Zhang W."/>
            <person name="Yang X."/>
            <person name="Jeffery I.B."/>
            <person name="Cooney J.C."/>
            <person name="Kagawa T.F."/>
            <person name="Liu W."/>
            <person name="Song Y."/>
            <person name="Salvetti E."/>
            <person name="Wrobel A."/>
            <person name="Rasinkangas P."/>
            <person name="Parkhill J."/>
            <person name="Rea M.C."/>
            <person name="O'Sullivan O."/>
            <person name="Ritari J."/>
            <person name="Douillard F.P."/>
            <person name="Paul Ross R."/>
            <person name="Yang R."/>
            <person name="Briner A.E."/>
            <person name="Felis G.E."/>
            <person name="de Vos W.M."/>
            <person name="Barrangou R."/>
            <person name="Klaenhammer T.R."/>
            <person name="Caufield P.W."/>
            <person name="Cui Y."/>
            <person name="Zhang H."/>
            <person name="O'Toole P.W."/>
        </authorList>
    </citation>
    <scope>NUCLEOTIDE SEQUENCE [LARGE SCALE GENOMIC DNA]</scope>
    <source>
        <strain evidence="1 2">DSM 16991</strain>
    </source>
</reference>
<dbReference type="EMBL" id="AZFW01000020">
    <property type="protein sequence ID" value="KRM29009.1"/>
    <property type="molecule type" value="Genomic_DNA"/>
</dbReference>
<sequence length="87" mass="9640">MSTLENDFLQFVLVRTQAQAQDKMTELITDHFAAEHAGHVTGSDVIEYLTSLFSMIKPEAVSDVNDVMDANGNLIPENHYMMVPLAA</sequence>
<dbReference type="OrthoDB" id="2297537at2"/>
<dbReference type="AlphaFoldDB" id="A0A0R1XH82"/>
<evidence type="ECO:0000313" key="1">
    <source>
        <dbReference type="EMBL" id="KRM29009.1"/>
    </source>
</evidence>
<dbReference type="Proteomes" id="UP000050949">
    <property type="component" value="Unassembled WGS sequence"/>
</dbReference>
<dbReference type="RefSeq" id="WP_027827799.1">
    <property type="nucleotide sequence ID" value="NZ_AUEH01000007.1"/>
</dbReference>
<gene>
    <name evidence="1" type="ORF">FC91_GL001173</name>
</gene>
<comment type="caution">
    <text evidence="1">The sequence shown here is derived from an EMBL/GenBank/DDBJ whole genome shotgun (WGS) entry which is preliminary data.</text>
</comment>
<dbReference type="eggNOG" id="ENOG503041T">
    <property type="taxonomic scope" value="Bacteria"/>
</dbReference>
<proteinExistence type="predicted"/>
<accession>A0A0R1XH82</accession>
<dbReference type="GeneID" id="78509599"/>
<evidence type="ECO:0000313" key="2">
    <source>
        <dbReference type="Proteomes" id="UP000050949"/>
    </source>
</evidence>
<protein>
    <submittedName>
        <fullName evidence="1">Uncharacterized protein</fullName>
    </submittedName>
</protein>
<dbReference type="PATRIC" id="fig|1122147.4.peg.1213"/>
<name>A0A0R1XH82_9LACO</name>
<organism evidence="1 2">
    <name type="scientific">Schleiferilactobacillus harbinensis DSM 16991</name>
    <dbReference type="NCBI Taxonomy" id="1122147"/>
    <lineage>
        <taxon>Bacteria</taxon>
        <taxon>Bacillati</taxon>
        <taxon>Bacillota</taxon>
        <taxon>Bacilli</taxon>
        <taxon>Lactobacillales</taxon>
        <taxon>Lactobacillaceae</taxon>
        <taxon>Schleiferilactobacillus</taxon>
    </lineage>
</organism>